<sequence length="446" mass="47701">MKTLLAARAGNFGMFAALLAIPVVAALGVAVDFGTSMSRKAEVQNAADAAVLAVAAMKTGSDSQMVAEGRRVFLGNLPPAVAAMTVIEELKLSADNLVTLKARVAVPLTLSRMIQSKPIDVRVVAQAIRALEQLLEVVLVLDNTYSMSGKKLADLKKAANRLLDIFEQTGKSTLMVGIVPFSNYVNVGLSHRKDSWLTVPDDFSRTENICRNTVTSKSGCRKVPSVRDGIDTGGTVEKCDSYTTTRTCGDEQRSYRWSGCVGSRSYPLDVHDIKPERRYTGLLNISCGAPMLPLTNDYKKLRAAVSSMVANNDTYIPAGILWGWNLLSSALPFDESASLPTGGKQAMIVMTDGANTLSPGTGTNYVYHNGNKADQADRLMGEVCRNAKDDGVTVYTVAVGVAPEAVAKLASCASDEGKAFSVERSDELIGVFQNMASSIISPRLTR</sequence>
<dbReference type="Gene3D" id="3.40.50.410">
    <property type="entry name" value="von Willebrand factor, type A domain"/>
    <property type="match status" value="2"/>
</dbReference>
<protein>
    <recommendedName>
        <fullName evidence="1">VWFA domain-containing protein</fullName>
    </recommendedName>
</protein>
<dbReference type="InterPro" id="IPR028087">
    <property type="entry name" value="Tad_N"/>
</dbReference>
<dbReference type="RefSeq" id="WP_075625637.1">
    <property type="nucleotide sequence ID" value="NZ_FOAM01000016.1"/>
</dbReference>
<reference evidence="2 3" key="1">
    <citation type="submission" date="2016-09" db="EMBL/GenBank/DDBJ databases">
        <title>Rhizobium sp. nov., a novel species isolated from the rice rhizosphere.</title>
        <authorList>
            <person name="Zhao J."/>
            <person name="Zhang X."/>
        </authorList>
    </citation>
    <scope>NUCLEOTIDE SEQUENCE [LARGE SCALE GENOMIC DNA]</scope>
    <source>
        <strain evidence="2 3">1.7048</strain>
    </source>
</reference>
<dbReference type="EMBL" id="MKIP01000026">
    <property type="protein sequence ID" value="OLP62338.1"/>
    <property type="molecule type" value="Genomic_DNA"/>
</dbReference>
<dbReference type="PROSITE" id="PS50234">
    <property type="entry name" value="VWFA"/>
    <property type="match status" value="1"/>
</dbReference>
<organism evidence="2 3">
    <name type="scientific">Xaviernesmea oryzae</name>
    <dbReference type="NCBI Taxonomy" id="464029"/>
    <lineage>
        <taxon>Bacteria</taxon>
        <taxon>Pseudomonadati</taxon>
        <taxon>Pseudomonadota</taxon>
        <taxon>Alphaproteobacteria</taxon>
        <taxon>Hyphomicrobiales</taxon>
        <taxon>Rhizobiaceae</taxon>
        <taxon>Rhizobium/Agrobacterium group</taxon>
        <taxon>Xaviernesmea</taxon>
    </lineage>
</organism>
<feature type="domain" description="VWFA" evidence="1">
    <location>
        <begin position="136"/>
        <end position="435"/>
    </location>
</feature>
<evidence type="ECO:0000259" key="1">
    <source>
        <dbReference type="PROSITE" id="PS50234"/>
    </source>
</evidence>
<accession>A0A1Q9B2U5</accession>
<keyword evidence="3" id="KW-1185">Reference proteome</keyword>
<dbReference type="SUPFAM" id="SSF53300">
    <property type="entry name" value="vWA-like"/>
    <property type="match status" value="1"/>
</dbReference>
<dbReference type="Proteomes" id="UP000186364">
    <property type="component" value="Unassembled WGS sequence"/>
</dbReference>
<dbReference type="InterPro" id="IPR002035">
    <property type="entry name" value="VWF_A"/>
</dbReference>
<evidence type="ECO:0000313" key="3">
    <source>
        <dbReference type="Proteomes" id="UP000186364"/>
    </source>
</evidence>
<name>A0A1Q9B2U5_9HYPH</name>
<proteinExistence type="predicted"/>
<evidence type="ECO:0000313" key="2">
    <source>
        <dbReference type="EMBL" id="OLP62338.1"/>
    </source>
</evidence>
<gene>
    <name evidence="2" type="ORF">BJF93_23555</name>
</gene>
<dbReference type="Pfam" id="PF13400">
    <property type="entry name" value="Tad"/>
    <property type="match status" value="1"/>
</dbReference>
<dbReference type="InterPro" id="IPR036465">
    <property type="entry name" value="vWFA_dom_sf"/>
</dbReference>
<comment type="caution">
    <text evidence="2">The sequence shown here is derived from an EMBL/GenBank/DDBJ whole genome shotgun (WGS) entry which is preliminary data.</text>
</comment>
<dbReference type="OrthoDB" id="7522752at2"/>
<dbReference type="AlphaFoldDB" id="A0A1Q9B2U5"/>